<dbReference type="InterPro" id="IPR020840">
    <property type="entry name" value="Extracell_matrix-bd_GA"/>
</dbReference>
<feature type="domain" description="Extracellular matrix-binding protein ebh GA module" evidence="3">
    <location>
        <begin position="599"/>
        <end position="653"/>
    </location>
</feature>
<proteinExistence type="predicted"/>
<evidence type="ECO:0000259" key="3">
    <source>
        <dbReference type="SMART" id="SM00844"/>
    </source>
</evidence>
<feature type="domain" description="Extracellular matrix-binding protein ebh GA module" evidence="3">
    <location>
        <begin position="482"/>
        <end position="535"/>
    </location>
</feature>
<sequence>MKKSTRRKILSLWIATAALTTLFASISFISQKCSLSKKDKEYILSEIDLANKKVNDAINKLEQNKESVDTLKTAINEAEEILAKSKELFNQLNKGDLKNDPEILSSLNLFDESIKNLENKINDSKDKWDKNKKELDRVVEEARITSERAINRLNSTSDINVPGLKAANEELENALKEIELAKEKAKDSKEHIDNLAKLSKKAEEAEQKVKKLLKDAEKPTEDEQRKRFLEEIEKQKEILNQKIEESKNDNLSLSELNELIKDFEDKLVVSKDTNDYIKENTNDPEVLAKNEELRELTLKSDDVIEELKSREQKIKKEINDEIERIKELLSDAQNQIDSSNDFDELEIKHNEANTLSANDLNTLKEKVSTVGYDDVADQIAALENTSNSNINNSLNKLKDLVRDILNSATALSEDQKQEFATKINEATTPEQLRQIKQEIELANSKAKAINDINGFNLISDEHKQKEIEKVNSASSPDDILPIIDNLKKLNDEKNNFKEEINDLNNLSDKQKESLLEELTNSETHEKNAEVLEKAKDLNKAKEDALNKLETLQNLDEDEKNDYQRQITEADTKEEVERLIKEAEDKNNAKTDDSTNPNSPDDSSDNELTEKQNRAIEEIDSLSNIDDEKKEQLKENINNANNSDSIDAILLDAKNEDQELGAKKEEYKLEIDKMEWINKQELEELSTYIGSLKGREIYENSYKVYELLERNNNKKEQFLYIYEEYKEFFTQEYNDKIREIFISKRSNEYDETNKILQYYRETGLRKWNITNRLERNRNRENMGENSYTYWKNFIITNEFNSLEELDKLETDLDIISDKKGEYVRYIRTEAVSFDFLDLEEWINVIKDANRLEDIKRENNKFIDKYIKPYILSTDVISQEEKEEYIDWIDNERNKEYDYNRTVFRIIGEIQNKIEHSS</sequence>
<dbReference type="Gene3D" id="1.20.5.420">
    <property type="entry name" value="Immunoglobulin FC, subunit C"/>
    <property type="match status" value="4"/>
</dbReference>
<evidence type="ECO:0000256" key="1">
    <source>
        <dbReference type="SAM" id="Coils"/>
    </source>
</evidence>
<dbReference type="InterPro" id="IPR002988">
    <property type="entry name" value="GA_module"/>
</dbReference>
<feature type="coiled-coil region" evidence="1">
    <location>
        <begin position="161"/>
        <end position="335"/>
    </location>
</feature>
<evidence type="ECO:0000313" key="4">
    <source>
        <dbReference type="EMBL" id="WVN21660.1"/>
    </source>
</evidence>
<dbReference type="EMBL" id="CP143578">
    <property type="protein sequence ID" value="WVN21660.1"/>
    <property type="molecule type" value="Genomic_DNA"/>
</dbReference>
<protein>
    <recommendedName>
        <fullName evidence="3">Extracellular matrix-binding protein ebh GA module domain-containing protein</fullName>
    </recommendedName>
</protein>
<feature type="compositionally biased region" description="Basic and acidic residues" evidence="2">
    <location>
        <begin position="581"/>
        <end position="592"/>
    </location>
</feature>
<dbReference type="Proteomes" id="UP001431935">
    <property type="component" value="Chromosome"/>
</dbReference>
<dbReference type="RefSeq" id="WP_330463690.1">
    <property type="nucleotide sequence ID" value="NZ_CP143578.1"/>
</dbReference>
<feature type="coiled-coil region" evidence="1">
    <location>
        <begin position="649"/>
        <end position="683"/>
    </location>
</feature>
<organism evidence="4 5">
    <name type="scientific">Metamycoplasma gateae</name>
    <dbReference type="NCBI Taxonomy" id="35769"/>
    <lineage>
        <taxon>Bacteria</taxon>
        <taxon>Bacillati</taxon>
        <taxon>Mycoplasmatota</taxon>
        <taxon>Mycoplasmoidales</taxon>
        <taxon>Metamycoplasmataceae</taxon>
        <taxon>Metamycoplasma</taxon>
    </lineage>
</organism>
<feature type="coiled-coil region" evidence="1">
    <location>
        <begin position="44"/>
        <end position="134"/>
    </location>
</feature>
<feature type="region of interest" description="Disordered" evidence="2">
    <location>
        <begin position="581"/>
        <end position="608"/>
    </location>
</feature>
<feature type="domain" description="Extracellular matrix-binding protein ebh GA module" evidence="3">
    <location>
        <begin position="383"/>
        <end position="440"/>
    </location>
</feature>
<accession>A0ABZ2AI12</accession>
<reference evidence="4" key="1">
    <citation type="submission" date="2024-01" db="EMBL/GenBank/DDBJ databases">
        <title>Complete genome sequence of Mycoplasma gateae strain 3700.</title>
        <authorList>
            <person name="Spergser J."/>
        </authorList>
    </citation>
    <scope>NUCLEOTIDE SEQUENCE [LARGE SCALE GENOMIC DNA]</scope>
    <source>
        <strain evidence="4">3700</strain>
    </source>
</reference>
<keyword evidence="5" id="KW-1185">Reference proteome</keyword>
<dbReference type="SMART" id="SM00844">
    <property type="entry name" value="GA"/>
    <property type="match status" value="3"/>
</dbReference>
<gene>
    <name evidence="4" type="ORF">V2E26_01560</name>
</gene>
<dbReference type="Pfam" id="PF01468">
    <property type="entry name" value="GA"/>
    <property type="match status" value="4"/>
</dbReference>
<evidence type="ECO:0000256" key="2">
    <source>
        <dbReference type="SAM" id="MobiDB-lite"/>
    </source>
</evidence>
<evidence type="ECO:0000313" key="5">
    <source>
        <dbReference type="Proteomes" id="UP001431935"/>
    </source>
</evidence>
<keyword evidence="1" id="KW-0175">Coiled coil</keyword>
<name>A0ABZ2AI12_9BACT</name>